<dbReference type="EMBL" id="BNAT01000002">
    <property type="protein sequence ID" value="GHH83167.1"/>
    <property type="molecule type" value="Genomic_DNA"/>
</dbReference>
<proteinExistence type="predicted"/>
<dbReference type="Proteomes" id="UP000603227">
    <property type="component" value="Unassembled WGS sequence"/>
</dbReference>
<comment type="caution">
    <text evidence="2">The sequence shown here is derived from an EMBL/GenBank/DDBJ whole genome shotgun (WGS) entry which is preliminary data.</text>
</comment>
<evidence type="ECO:0000313" key="2">
    <source>
        <dbReference type="EMBL" id="GHH83167.1"/>
    </source>
</evidence>
<accession>A0A919GE27</accession>
<sequence length="104" mass="11128">MRSGSGKAASGSYTRRYDAYGTITEDTLGTPAPSPGSYRGNLRNPHMSGPENCTDRTTAVLQEWVILKLRRCRAGAGSSLMLTDPATRTGACIQPPLLTQESPQ</sequence>
<name>A0A919GE27_9ACTN</name>
<evidence type="ECO:0000313" key="3">
    <source>
        <dbReference type="Proteomes" id="UP000603227"/>
    </source>
</evidence>
<dbReference type="AlphaFoldDB" id="A0A919GE27"/>
<feature type="region of interest" description="Disordered" evidence="1">
    <location>
        <begin position="24"/>
        <end position="54"/>
    </location>
</feature>
<gene>
    <name evidence="2" type="ORF">GCM10017771_09300</name>
</gene>
<organism evidence="2 3">
    <name type="scientific">Streptomyces capitiformicae</name>
    <dbReference type="NCBI Taxonomy" id="2014920"/>
    <lineage>
        <taxon>Bacteria</taxon>
        <taxon>Bacillati</taxon>
        <taxon>Actinomycetota</taxon>
        <taxon>Actinomycetes</taxon>
        <taxon>Kitasatosporales</taxon>
        <taxon>Streptomycetaceae</taxon>
        <taxon>Streptomyces</taxon>
    </lineage>
</organism>
<evidence type="ECO:0000256" key="1">
    <source>
        <dbReference type="SAM" id="MobiDB-lite"/>
    </source>
</evidence>
<reference evidence="2" key="2">
    <citation type="submission" date="2020-09" db="EMBL/GenBank/DDBJ databases">
        <authorList>
            <person name="Sun Q."/>
            <person name="Zhou Y."/>
        </authorList>
    </citation>
    <scope>NUCLEOTIDE SEQUENCE</scope>
    <source>
        <strain evidence="2">CGMCC 4.7403</strain>
    </source>
</reference>
<keyword evidence="3" id="KW-1185">Reference proteome</keyword>
<protein>
    <submittedName>
        <fullName evidence="2">Uncharacterized protein</fullName>
    </submittedName>
</protein>
<reference evidence="2" key="1">
    <citation type="journal article" date="2014" name="Int. J. Syst. Evol. Microbiol.">
        <title>Complete genome sequence of Corynebacterium casei LMG S-19264T (=DSM 44701T), isolated from a smear-ripened cheese.</title>
        <authorList>
            <consortium name="US DOE Joint Genome Institute (JGI-PGF)"/>
            <person name="Walter F."/>
            <person name="Albersmeier A."/>
            <person name="Kalinowski J."/>
            <person name="Ruckert C."/>
        </authorList>
    </citation>
    <scope>NUCLEOTIDE SEQUENCE</scope>
    <source>
        <strain evidence="2">CGMCC 4.7403</strain>
    </source>
</reference>